<dbReference type="AlphaFoldDB" id="A0A117NH55"/>
<gene>
    <name evidence="2" type="ORF">ABT39_MTgene4832</name>
</gene>
<keyword evidence="2" id="KW-0496">Mitochondrion</keyword>
<dbReference type="EMBL" id="LKAM01000006">
    <property type="protein sequence ID" value="KUM47838.1"/>
    <property type="molecule type" value="Genomic_DNA"/>
</dbReference>
<feature type="region of interest" description="Disordered" evidence="1">
    <location>
        <begin position="98"/>
        <end position="118"/>
    </location>
</feature>
<organism evidence="2">
    <name type="scientific">Picea glauca</name>
    <name type="common">White spruce</name>
    <name type="synonym">Pinus glauca</name>
    <dbReference type="NCBI Taxonomy" id="3330"/>
    <lineage>
        <taxon>Eukaryota</taxon>
        <taxon>Viridiplantae</taxon>
        <taxon>Streptophyta</taxon>
        <taxon>Embryophyta</taxon>
        <taxon>Tracheophyta</taxon>
        <taxon>Spermatophyta</taxon>
        <taxon>Pinopsida</taxon>
        <taxon>Pinidae</taxon>
        <taxon>Conifers I</taxon>
        <taxon>Pinales</taxon>
        <taxon>Pinaceae</taxon>
        <taxon>Picea</taxon>
    </lineage>
</organism>
<protein>
    <recommendedName>
        <fullName evidence="3">Retrotransposon gag domain-containing protein</fullName>
    </recommendedName>
</protein>
<evidence type="ECO:0000256" key="1">
    <source>
        <dbReference type="SAM" id="MobiDB-lite"/>
    </source>
</evidence>
<proteinExistence type="predicted"/>
<evidence type="ECO:0000313" key="2">
    <source>
        <dbReference type="EMBL" id="KUM47838.1"/>
    </source>
</evidence>
<reference evidence="2" key="1">
    <citation type="journal article" date="2015" name="Genome Biol. Evol.">
        <title>Organellar Genomes of White Spruce (Picea glauca): Assembly and Annotation.</title>
        <authorList>
            <person name="Jackman S.D."/>
            <person name="Warren R.L."/>
            <person name="Gibb E.A."/>
            <person name="Vandervalk B.P."/>
            <person name="Mohamadi H."/>
            <person name="Chu J."/>
            <person name="Raymond A."/>
            <person name="Pleasance S."/>
            <person name="Coope R."/>
            <person name="Wildung M.R."/>
            <person name="Ritland C.E."/>
            <person name="Bousquet J."/>
            <person name="Jones S.J."/>
            <person name="Bohlmann J."/>
            <person name="Birol I."/>
        </authorList>
    </citation>
    <scope>NUCLEOTIDE SEQUENCE [LARGE SCALE GENOMIC DNA]</scope>
    <source>
        <tissue evidence="2">Flushing bud</tissue>
    </source>
</reference>
<geneLocation type="mitochondrion" evidence="2"/>
<comment type="caution">
    <text evidence="2">The sequence shown here is derived from an EMBL/GenBank/DDBJ whole genome shotgun (WGS) entry which is preliminary data.</text>
</comment>
<name>A0A117NH55_PICGL</name>
<sequence length="136" mass="15011">MGRTQSKDSRHLLATLNTAKINENETVEEFNKRFNQIVSSLHADVKPPPAVVLINYVDAFSGDLAFHHLRQRDSNNINEAQEETIKIEINMTTFGKSNLPGFSRASTSRAEPKASAINTANPAPDPLIVITKGIKK</sequence>
<evidence type="ECO:0008006" key="3">
    <source>
        <dbReference type="Google" id="ProtNLM"/>
    </source>
</evidence>
<accession>A0A117NH55</accession>